<accession>A0A1Q5PM89</accession>
<dbReference type="Proteomes" id="UP000186465">
    <property type="component" value="Unassembled WGS sequence"/>
</dbReference>
<dbReference type="Pfam" id="PF01128">
    <property type="entry name" value="IspD"/>
    <property type="match status" value="1"/>
</dbReference>
<feature type="site" description="Positions MEP for the nucleophilic attack" evidence="7">
    <location>
        <position position="165"/>
    </location>
</feature>
<dbReference type="EMBL" id="MPDM01000005">
    <property type="protein sequence ID" value="OKL48639.1"/>
    <property type="molecule type" value="Genomic_DNA"/>
</dbReference>
<keyword evidence="6 7" id="KW-0414">Isoprene biosynthesis</keyword>
<evidence type="ECO:0000256" key="7">
    <source>
        <dbReference type="HAMAP-Rule" id="MF_00108"/>
    </source>
</evidence>
<dbReference type="GO" id="GO:0019288">
    <property type="term" value="P:isopentenyl diphosphate biosynthetic process, methylerythritol 4-phosphate pathway"/>
    <property type="evidence" value="ECO:0007669"/>
    <property type="project" value="UniProtKB-UniRule"/>
</dbReference>
<dbReference type="PANTHER" id="PTHR32125:SF4">
    <property type="entry name" value="2-C-METHYL-D-ERYTHRITOL 4-PHOSPHATE CYTIDYLYLTRANSFERASE, CHLOROPLASTIC"/>
    <property type="match status" value="1"/>
</dbReference>
<comment type="pathway">
    <text evidence="2 7">Isoprenoid biosynthesis; isopentenyl diphosphate biosynthesis via DXP pathway; isopentenyl diphosphate from 1-deoxy-D-xylulose 5-phosphate: step 2/6.</text>
</comment>
<comment type="catalytic activity">
    <reaction evidence="1 7">
        <text>2-C-methyl-D-erythritol 4-phosphate + CTP + H(+) = 4-CDP-2-C-methyl-D-erythritol + diphosphate</text>
        <dbReference type="Rhea" id="RHEA:13429"/>
        <dbReference type="ChEBI" id="CHEBI:15378"/>
        <dbReference type="ChEBI" id="CHEBI:33019"/>
        <dbReference type="ChEBI" id="CHEBI:37563"/>
        <dbReference type="ChEBI" id="CHEBI:57823"/>
        <dbReference type="ChEBI" id="CHEBI:58262"/>
        <dbReference type="EC" id="2.7.7.60"/>
    </reaction>
</comment>
<evidence type="ECO:0000256" key="1">
    <source>
        <dbReference type="ARBA" id="ARBA00001282"/>
    </source>
</evidence>
<dbReference type="InterPro" id="IPR034683">
    <property type="entry name" value="IspD/TarI"/>
</dbReference>
<sequence>MPSAGVNAPVWVVVTAAGSGNRLGAKQPKALVSLAGRTLLEHALQRVSLVQNLAGVVVTIPAVSLPDFAPTKPACSIPVFFVEGGASRQASVFAGLQAVAQYAPLDALVLVHDAARCLMPTEVFDRVASRVAETGHATIAALPVVDTIKQVSQQNPQQVAGTVDRNQLRIVQTPQGFVLDQILQLHEQAQSQGDSESTAATDDAGLAETAGQPVEIVDGASEGFKITTPTDLKYAQFLVNTK</sequence>
<evidence type="ECO:0000313" key="9">
    <source>
        <dbReference type="Proteomes" id="UP000186465"/>
    </source>
</evidence>
<keyword evidence="5 7" id="KW-0548">Nucleotidyltransferase</keyword>
<keyword evidence="9" id="KW-1185">Reference proteome</keyword>
<dbReference type="CDD" id="cd02516">
    <property type="entry name" value="CDP-ME_synthetase"/>
    <property type="match status" value="1"/>
</dbReference>
<gene>
    <name evidence="7" type="primary">ispD</name>
    <name evidence="8" type="ORF">BM477_05395</name>
</gene>
<comment type="caution">
    <text evidence="8">The sequence shown here is derived from an EMBL/GenBank/DDBJ whole genome shotgun (WGS) entry which is preliminary data.</text>
</comment>
<dbReference type="InterPro" id="IPR001228">
    <property type="entry name" value="IspD"/>
</dbReference>
<evidence type="ECO:0000256" key="5">
    <source>
        <dbReference type="ARBA" id="ARBA00022695"/>
    </source>
</evidence>
<evidence type="ECO:0000313" key="8">
    <source>
        <dbReference type="EMBL" id="OKL48639.1"/>
    </source>
</evidence>
<dbReference type="HAMAP" id="MF_00108">
    <property type="entry name" value="IspD"/>
    <property type="match status" value="1"/>
</dbReference>
<dbReference type="PROSITE" id="PS01295">
    <property type="entry name" value="ISPD"/>
    <property type="match status" value="1"/>
</dbReference>
<feature type="site" description="Transition state stabilizer" evidence="7">
    <location>
        <position position="29"/>
    </location>
</feature>
<feature type="site" description="Positions MEP for the nucleophilic attack" evidence="7">
    <location>
        <position position="225"/>
    </location>
</feature>
<dbReference type="SUPFAM" id="SSF53448">
    <property type="entry name" value="Nucleotide-diphospho-sugar transferases"/>
    <property type="match status" value="1"/>
</dbReference>
<evidence type="ECO:0000256" key="6">
    <source>
        <dbReference type="ARBA" id="ARBA00023229"/>
    </source>
</evidence>
<dbReference type="RefSeq" id="WP_075361668.1">
    <property type="nucleotide sequence ID" value="NZ_MPDM01000005.1"/>
</dbReference>
<keyword evidence="4 7" id="KW-0808">Transferase</keyword>
<evidence type="ECO:0000256" key="3">
    <source>
        <dbReference type="ARBA" id="ARBA00009789"/>
    </source>
</evidence>
<proteinExistence type="inferred from homology"/>
<dbReference type="GO" id="GO:0050518">
    <property type="term" value="F:2-C-methyl-D-erythritol 4-phosphate cytidylyltransferase activity"/>
    <property type="evidence" value="ECO:0007669"/>
    <property type="project" value="UniProtKB-UniRule"/>
</dbReference>
<feature type="site" description="Transition state stabilizer" evidence="7">
    <location>
        <position position="22"/>
    </location>
</feature>
<reference evidence="9" key="1">
    <citation type="submission" date="2016-11" db="EMBL/GenBank/DDBJ databases">
        <title>Actinomyces gypaetusis sp. nov. isolated from Gypaetus barbatus in Qinghai Tibet Plateau China.</title>
        <authorList>
            <person name="Meng X."/>
        </authorList>
    </citation>
    <scope>NUCLEOTIDE SEQUENCE [LARGE SCALE GENOMIC DNA]</scope>
    <source>
        <strain evidence="9">DSM 15383</strain>
    </source>
</reference>
<dbReference type="InterPro" id="IPR018294">
    <property type="entry name" value="ISPD_synthase_CS"/>
</dbReference>
<organism evidence="8 9">
    <name type="scientific">Boudabousia marimammalium</name>
    <dbReference type="NCBI Taxonomy" id="156892"/>
    <lineage>
        <taxon>Bacteria</taxon>
        <taxon>Bacillati</taxon>
        <taxon>Actinomycetota</taxon>
        <taxon>Actinomycetes</taxon>
        <taxon>Actinomycetales</taxon>
        <taxon>Actinomycetaceae</taxon>
        <taxon>Boudabousia</taxon>
    </lineage>
</organism>
<comment type="function">
    <text evidence="7">Catalyzes the formation of 4-diphosphocytidyl-2-C-methyl-D-erythritol from CTP and 2-C-methyl-D-erythritol 4-phosphate (MEP).</text>
</comment>
<dbReference type="EC" id="2.7.7.60" evidence="7"/>
<evidence type="ECO:0000256" key="2">
    <source>
        <dbReference type="ARBA" id="ARBA00004787"/>
    </source>
</evidence>
<protein>
    <recommendedName>
        <fullName evidence="7">2-C-methyl-D-erythritol 4-phosphate cytidylyltransferase</fullName>
        <ecNumber evidence="7">2.7.7.60</ecNumber>
    </recommendedName>
    <alternativeName>
        <fullName evidence="7">4-diphosphocytidyl-2C-methyl-D-erythritol synthase</fullName>
    </alternativeName>
    <alternativeName>
        <fullName evidence="7">MEP cytidylyltransferase</fullName>
        <shortName evidence="7">MCT</shortName>
    </alternativeName>
</protein>
<dbReference type="STRING" id="156892.BM477_05395"/>
<dbReference type="FunFam" id="3.90.550.10:FF:000003">
    <property type="entry name" value="2-C-methyl-D-erythritol 4-phosphate cytidylyltransferase"/>
    <property type="match status" value="1"/>
</dbReference>
<evidence type="ECO:0000256" key="4">
    <source>
        <dbReference type="ARBA" id="ARBA00022679"/>
    </source>
</evidence>
<dbReference type="PANTHER" id="PTHR32125">
    <property type="entry name" value="2-C-METHYL-D-ERYTHRITOL 4-PHOSPHATE CYTIDYLYLTRANSFERASE, CHLOROPLASTIC"/>
    <property type="match status" value="1"/>
</dbReference>
<dbReference type="AlphaFoldDB" id="A0A1Q5PM89"/>
<name>A0A1Q5PM89_9ACTO</name>
<dbReference type="InterPro" id="IPR029044">
    <property type="entry name" value="Nucleotide-diphossugar_trans"/>
</dbReference>
<dbReference type="NCBIfam" id="TIGR00453">
    <property type="entry name" value="ispD"/>
    <property type="match status" value="1"/>
</dbReference>
<dbReference type="Gene3D" id="3.90.550.10">
    <property type="entry name" value="Spore Coat Polysaccharide Biosynthesis Protein SpsA, Chain A"/>
    <property type="match status" value="1"/>
</dbReference>
<dbReference type="UniPathway" id="UPA00056">
    <property type="reaction ID" value="UER00093"/>
</dbReference>
<dbReference type="InterPro" id="IPR050088">
    <property type="entry name" value="IspD/TarI_cytidylyltransf_bact"/>
</dbReference>
<comment type="similarity">
    <text evidence="3 7">Belongs to the IspD/TarI cytidylyltransferase family. IspD subfamily.</text>
</comment>